<keyword evidence="1" id="KW-0812">Transmembrane</keyword>
<feature type="transmembrane region" description="Helical" evidence="1">
    <location>
        <begin position="113"/>
        <end position="132"/>
    </location>
</feature>
<keyword evidence="3" id="KW-1185">Reference proteome</keyword>
<feature type="transmembrane region" description="Helical" evidence="1">
    <location>
        <begin position="182"/>
        <end position="203"/>
    </location>
</feature>
<dbReference type="AlphaFoldDB" id="L1MA31"/>
<reference evidence="2 3" key="1">
    <citation type="submission" date="2012-05" db="EMBL/GenBank/DDBJ databases">
        <authorList>
            <person name="Weinstock G."/>
            <person name="Sodergren E."/>
            <person name="Lobos E.A."/>
            <person name="Fulton L."/>
            <person name="Fulton R."/>
            <person name="Courtney L."/>
            <person name="Fronick C."/>
            <person name="O'Laughlin M."/>
            <person name="Godfrey J."/>
            <person name="Wilson R.M."/>
            <person name="Miner T."/>
            <person name="Farmer C."/>
            <person name="Delehaunty K."/>
            <person name="Cordes M."/>
            <person name="Minx P."/>
            <person name="Tomlinson C."/>
            <person name="Chen J."/>
            <person name="Wollam A."/>
            <person name="Pepin K.H."/>
            <person name="Bhonagiri V."/>
            <person name="Zhang X."/>
            <person name="Suruliraj S."/>
            <person name="Warren W."/>
            <person name="Mitreva M."/>
            <person name="Mardis E.R."/>
            <person name="Wilson R.K."/>
        </authorList>
    </citation>
    <scope>NUCLEOTIDE SEQUENCE [LARGE SCALE GENOMIC DNA]</scope>
    <source>
        <strain evidence="2 3">F0235</strain>
    </source>
</reference>
<dbReference type="PATRIC" id="fig|1035195.3.peg.2208"/>
<protein>
    <submittedName>
        <fullName evidence="2">Uncharacterized protein</fullName>
    </submittedName>
</protein>
<accession>L1MA31</accession>
<feature type="transmembrane region" description="Helical" evidence="1">
    <location>
        <begin position="81"/>
        <end position="101"/>
    </location>
</feature>
<evidence type="ECO:0000313" key="2">
    <source>
        <dbReference type="EMBL" id="EKX88108.1"/>
    </source>
</evidence>
<feature type="transmembrane region" description="Helical" evidence="1">
    <location>
        <begin position="152"/>
        <end position="170"/>
    </location>
</feature>
<dbReference type="EMBL" id="AMEM01000040">
    <property type="protein sequence ID" value="EKX88108.1"/>
    <property type="molecule type" value="Genomic_DNA"/>
</dbReference>
<sequence length="258" mass="28249">MAYVFLVFSLFWLGLALICQPTLWKQKASQPVDVCEINAGKNRVKCPLAEQRLGYSCRLEGVMAFLAALFMFWSGRIAEPLVLVWGIYIVLEVVVLCYMVMSGTGYKNAPATPHPLMVCGVIAVWLALLLFVLGLEFQDFLNPDKPPVMEPFIVLLTWLVAIWMIPRGVIRIGAGVTRNGKLQRASLISGALLVCVGVLVRIFPVIPKGVPREDALVVGVLIAVWGLTVASLGLQLGKRGAINKRGFLTGISSRITQE</sequence>
<gene>
    <name evidence="2" type="ORF">HMPREF9997_02472</name>
</gene>
<comment type="caution">
    <text evidence="2">The sequence shown here is derived from an EMBL/GenBank/DDBJ whole genome shotgun (WGS) entry which is preliminary data.</text>
</comment>
<feature type="transmembrane region" description="Helical" evidence="1">
    <location>
        <begin position="215"/>
        <end position="236"/>
    </location>
</feature>
<evidence type="ECO:0000313" key="3">
    <source>
        <dbReference type="Proteomes" id="UP000010445"/>
    </source>
</evidence>
<keyword evidence="1" id="KW-1133">Transmembrane helix</keyword>
<organism evidence="2 3">
    <name type="scientific">Corynebacterium durum F0235</name>
    <dbReference type="NCBI Taxonomy" id="1035195"/>
    <lineage>
        <taxon>Bacteria</taxon>
        <taxon>Bacillati</taxon>
        <taxon>Actinomycetota</taxon>
        <taxon>Actinomycetes</taxon>
        <taxon>Mycobacteriales</taxon>
        <taxon>Corynebacteriaceae</taxon>
        <taxon>Corynebacterium</taxon>
    </lineage>
</organism>
<proteinExistence type="predicted"/>
<name>L1MA31_9CORY</name>
<dbReference type="Proteomes" id="UP000010445">
    <property type="component" value="Unassembled WGS sequence"/>
</dbReference>
<evidence type="ECO:0000256" key="1">
    <source>
        <dbReference type="SAM" id="Phobius"/>
    </source>
</evidence>
<dbReference type="HOGENOM" id="CLU_1076519_0_0_11"/>
<keyword evidence="1" id="KW-0472">Membrane</keyword>